<dbReference type="PROSITE" id="PS51257">
    <property type="entry name" value="PROKAR_LIPOPROTEIN"/>
    <property type="match status" value="1"/>
</dbReference>
<dbReference type="Pfam" id="PF01636">
    <property type="entry name" value="APH"/>
    <property type="match status" value="1"/>
</dbReference>
<proteinExistence type="predicted"/>
<name>A0A1Y5DWM2_COLPS</name>
<feature type="domain" description="Aminoglycoside phosphotransferase" evidence="1">
    <location>
        <begin position="138"/>
        <end position="198"/>
    </location>
</feature>
<dbReference type="EMBL" id="MAAF01000120">
    <property type="protein sequence ID" value="OUR74923.1"/>
    <property type="molecule type" value="Genomic_DNA"/>
</dbReference>
<evidence type="ECO:0000259" key="1">
    <source>
        <dbReference type="Pfam" id="PF01636"/>
    </source>
</evidence>
<organism evidence="2 3">
    <name type="scientific">Colwellia psychrerythraea</name>
    <name type="common">Vibrio psychroerythus</name>
    <dbReference type="NCBI Taxonomy" id="28229"/>
    <lineage>
        <taxon>Bacteria</taxon>
        <taxon>Pseudomonadati</taxon>
        <taxon>Pseudomonadota</taxon>
        <taxon>Gammaproteobacteria</taxon>
        <taxon>Alteromonadales</taxon>
        <taxon>Colwelliaceae</taxon>
        <taxon>Colwellia</taxon>
    </lineage>
</organism>
<comment type="caution">
    <text evidence="2">The sequence shown here is derived from an EMBL/GenBank/DDBJ whole genome shotgun (WGS) entry which is preliminary data.</text>
</comment>
<dbReference type="SUPFAM" id="SSF56112">
    <property type="entry name" value="Protein kinase-like (PK-like)"/>
    <property type="match status" value="1"/>
</dbReference>
<accession>A0A1Y5DWM2</accession>
<dbReference type="InterPro" id="IPR011009">
    <property type="entry name" value="Kinase-like_dom_sf"/>
</dbReference>
<reference evidence="3" key="1">
    <citation type="journal article" date="2017" name="Proc. Natl. Acad. Sci. U.S.A.">
        <title>Simulation of Deepwater Horizon oil plume reveals substrate specialization within a complex community of hydrocarbon degraders.</title>
        <authorList>
            <person name="Hu P."/>
            <person name="Dubinsky E.A."/>
            <person name="Probst A.J."/>
            <person name="Wang J."/>
            <person name="Sieber C.M.K."/>
            <person name="Tom L.M."/>
            <person name="Gardinali P."/>
            <person name="Banfield J.F."/>
            <person name="Atlas R.M."/>
            <person name="Andersen G.L."/>
        </authorList>
    </citation>
    <scope>NUCLEOTIDE SEQUENCE [LARGE SCALE GENOMIC DNA]</scope>
</reference>
<dbReference type="Proteomes" id="UP000243053">
    <property type="component" value="Unassembled WGS sequence"/>
</dbReference>
<gene>
    <name evidence="2" type="ORF">A9Q75_19475</name>
</gene>
<evidence type="ECO:0000313" key="3">
    <source>
        <dbReference type="Proteomes" id="UP000243053"/>
    </source>
</evidence>
<sequence length="282" mass="31825">MKESLSALPCFTEVDKVLTITSGLSQSCFKVNADNKVYFAKTISDNTEVAVTISAAKSGLSPTVIYHDSDWLINNFIDANNLALSTIATHDKINHAIKLMVQCHQLKVKPTELSPEDIITSLLNNSHYTTLQKTALLQLAKCIVAPLNNSRNGVCCHGDLNFSNILINRDQITWLVDYECACTAPIEYDLAMFIAVNNLNSDEITLIIEQYEAQSLVKVDPLLLNAYLLFCYFINALWYFNTYHEKPQPEDSMPENKQVLLNHAQQQWYVGRDRAFQIKNTV</sequence>
<dbReference type="Gene3D" id="3.90.1200.10">
    <property type="match status" value="1"/>
</dbReference>
<protein>
    <recommendedName>
        <fullName evidence="1">Aminoglycoside phosphotransferase domain-containing protein</fullName>
    </recommendedName>
</protein>
<dbReference type="AlphaFoldDB" id="A0A1Y5DWM2"/>
<dbReference type="InterPro" id="IPR002575">
    <property type="entry name" value="Aminoglycoside_PTrfase"/>
</dbReference>
<evidence type="ECO:0000313" key="2">
    <source>
        <dbReference type="EMBL" id="OUR74923.1"/>
    </source>
</evidence>